<gene>
    <name evidence="2" type="ORF">ANE_LOCUS9386</name>
</gene>
<evidence type="ECO:0000313" key="3">
    <source>
        <dbReference type="Proteomes" id="UP000489600"/>
    </source>
</evidence>
<dbReference type="EMBL" id="CABITT030000003">
    <property type="protein sequence ID" value="VVA98941.1"/>
    <property type="molecule type" value="Genomic_DNA"/>
</dbReference>
<name>A0A565BC91_9BRAS</name>
<dbReference type="Proteomes" id="UP000489600">
    <property type="component" value="Unassembled WGS sequence"/>
</dbReference>
<evidence type="ECO:0000313" key="2">
    <source>
        <dbReference type="EMBL" id="VVA98941.1"/>
    </source>
</evidence>
<feature type="compositionally biased region" description="Pro residues" evidence="1">
    <location>
        <begin position="84"/>
        <end position="103"/>
    </location>
</feature>
<protein>
    <submittedName>
        <fullName evidence="2">Uncharacterized protein</fullName>
    </submittedName>
</protein>
<proteinExistence type="predicted"/>
<dbReference type="AlphaFoldDB" id="A0A565BC91"/>
<keyword evidence="3" id="KW-1185">Reference proteome</keyword>
<accession>A0A565BC91</accession>
<reference evidence="2" key="1">
    <citation type="submission" date="2019-07" db="EMBL/GenBank/DDBJ databases">
        <authorList>
            <person name="Dittberner H."/>
        </authorList>
    </citation>
    <scope>NUCLEOTIDE SEQUENCE [LARGE SCALE GENOMIC DNA]</scope>
</reference>
<comment type="caution">
    <text evidence="2">The sequence shown here is derived from an EMBL/GenBank/DDBJ whole genome shotgun (WGS) entry which is preliminary data.</text>
</comment>
<sequence>MLLTLETSHAINRRSISPVNHLGLEIYKSRPSRCLLPPSSESVTPEIGLWLKAIAADFSVVTRNLTSTSLSPKPDPRFLEPCEPSSPPKLPYPPDPPPDPPDPSLVEVLRSSSLLTDMIQKITTPSTFSLTSILDGI</sequence>
<feature type="region of interest" description="Disordered" evidence="1">
    <location>
        <begin position="66"/>
        <end position="106"/>
    </location>
</feature>
<organism evidence="2 3">
    <name type="scientific">Arabis nemorensis</name>
    <dbReference type="NCBI Taxonomy" id="586526"/>
    <lineage>
        <taxon>Eukaryota</taxon>
        <taxon>Viridiplantae</taxon>
        <taxon>Streptophyta</taxon>
        <taxon>Embryophyta</taxon>
        <taxon>Tracheophyta</taxon>
        <taxon>Spermatophyta</taxon>
        <taxon>Magnoliopsida</taxon>
        <taxon>eudicotyledons</taxon>
        <taxon>Gunneridae</taxon>
        <taxon>Pentapetalae</taxon>
        <taxon>rosids</taxon>
        <taxon>malvids</taxon>
        <taxon>Brassicales</taxon>
        <taxon>Brassicaceae</taxon>
        <taxon>Arabideae</taxon>
        <taxon>Arabis</taxon>
    </lineage>
</organism>
<evidence type="ECO:0000256" key="1">
    <source>
        <dbReference type="SAM" id="MobiDB-lite"/>
    </source>
</evidence>